<evidence type="ECO:0000313" key="2">
    <source>
        <dbReference type="EMBL" id="MFC3893874.1"/>
    </source>
</evidence>
<reference evidence="3" key="1">
    <citation type="journal article" date="2019" name="Int. J. Syst. Evol. Microbiol.">
        <title>The Global Catalogue of Microorganisms (GCM) 10K type strain sequencing project: providing services to taxonomists for standard genome sequencing and annotation.</title>
        <authorList>
            <consortium name="The Broad Institute Genomics Platform"/>
            <consortium name="The Broad Institute Genome Sequencing Center for Infectious Disease"/>
            <person name="Wu L."/>
            <person name="Ma J."/>
        </authorList>
    </citation>
    <scope>NUCLEOTIDE SEQUENCE [LARGE SCALE GENOMIC DNA]</scope>
    <source>
        <strain evidence="3">CGMCC 4.7405</strain>
    </source>
</reference>
<sequence length="206" mass="21227">MNAMRTVVSTFGVLVGLAGIEHGVGEVLQGPVGPAGPVIQSWPDSKAFAILGGEPALTVIPNLLVTGIAAIVVAVAVLTWSVWFVDRRHGGLVLILLSVLLLLTGGGFGPPLIGIIIGIGAARIGTAPRRRPGRVAHAVGRVWPWVLGAAVLGYLSLVPGTILLRQFLGVENSWLVAALTVFSFAGLVLALAAAHADDHARAAREN</sequence>
<feature type="transmembrane region" description="Helical" evidence="1">
    <location>
        <begin position="142"/>
        <end position="164"/>
    </location>
</feature>
<keyword evidence="3" id="KW-1185">Reference proteome</keyword>
<accession>A0ABV8BVQ7</accession>
<dbReference type="Proteomes" id="UP001595690">
    <property type="component" value="Unassembled WGS sequence"/>
</dbReference>
<feature type="transmembrane region" description="Helical" evidence="1">
    <location>
        <begin position="92"/>
        <end position="122"/>
    </location>
</feature>
<evidence type="ECO:0000313" key="3">
    <source>
        <dbReference type="Proteomes" id="UP001595690"/>
    </source>
</evidence>
<keyword evidence="1" id="KW-0472">Membrane</keyword>
<comment type="caution">
    <text evidence="2">The sequence shown here is derived from an EMBL/GenBank/DDBJ whole genome shotgun (WGS) entry which is preliminary data.</text>
</comment>
<protein>
    <submittedName>
        <fullName evidence="2">Uncharacterized protein</fullName>
    </submittedName>
</protein>
<evidence type="ECO:0000256" key="1">
    <source>
        <dbReference type="SAM" id="Phobius"/>
    </source>
</evidence>
<gene>
    <name evidence="2" type="ORF">ACFOWZ_20550</name>
</gene>
<keyword evidence="1" id="KW-0812">Transmembrane</keyword>
<organism evidence="2 3">
    <name type="scientific">Lentzea rhizosphaerae</name>
    <dbReference type="NCBI Taxonomy" id="2041025"/>
    <lineage>
        <taxon>Bacteria</taxon>
        <taxon>Bacillati</taxon>
        <taxon>Actinomycetota</taxon>
        <taxon>Actinomycetes</taxon>
        <taxon>Pseudonocardiales</taxon>
        <taxon>Pseudonocardiaceae</taxon>
        <taxon>Lentzea</taxon>
    </lineage>
</organism>
<keyword evidence="1" id="KW-1133">Transmembrane helix</keyword>
<dbReference type="RefSeq" id="WP_382374745.1">
    <property type="nucleotide sequence ID" value="NZ_JBHRZI010000015.1"/>
</dbReference>
<dbReference type="EMBL" id="JBHRZI010000015">
    <property type="protein sequence ID" value="MFC3893874.1"/>
    <property type="molecule type" value="Genomic_DNA"/>
</dbReference>
<feature type="transmembrane region" description="Helical" evidence="1">
    <location>
        <begin position="176"/>
        <end position="196"/>
    </location>
</feature>
<proteinExistence type="predicted"/>
<name>A0ABV8BVQ7_9PSEU</name>
<feature type="transmembrane region" description="Helical" evidence="1">
    <location>
        <begin position="63"/>
        <end position="85"/>
    </location>
</feature>